<evidence type="ECO:0000313" key="1">
    <source>
        <dbReference type="EMBL" id="AGX44509.1"/>
    </source>
</evidence>
<dbReference type="EMBL" id="CP006721">
    <property type="protein sequence ID" value="AGX44509.1"/>
    <property type="molecule type" value="Genomic_DNA"/>
</dbReference>
<dbReference type="RefSeq" id="WP_022747890.1">
    <property type="nucleotide sequence ID" value="NC_022571.1"/>
</dbReference>
<dbReference type="Pfam" id="PF08890">
    <property type="entry name" value="Phage_TAC_5"/>
    <property type="match status" value="1"/>
</dbReference>
<accession>U5MUQ9</accession>
<dbReference type="GeneID" id="55475873"/>
<protein>
    <submittedName>
        <fullName evidence="1">Phage XkdN-like protein</fullName>
    </submittedName>
</protein>
<reference evidence="1 2" key="1">
    <citation type="journal article" date="2013" name="Genome Announc.">
        <title>Complete Genome Sequence of the Solvent Producer Clostridium saccharobutylicum NCP262 (DSM 13864).</title>
        <authorList>
            <person name="Poehlein A."/>
            <person name="Hartwich K."/>
            <person name="Krabben P."/>
            <person name="Ehrenreich A."/>
            <person name="Liebl W."/>
            <person name="Durre P."/>
            <person name="Gottschalk G."/>
            <person name="Daniel R."/>
        </authorList>
    </citation>
    <scope>NUCLEOTIDE SEQUENCE [LARGE SCALE GENOMIC DNA]</scope>
    <source>
        <strain evidence="1">DSM 13864</strain>
    </source>
</reference>
<organism evidence="1 2">
    <name type="scientific">Clostridium saccharobutylicum DSM 13864</name>
    <dbReference type="NCBI Taxonomy" id="1345695"/>
    <lineage>
        <taxon>Bacteria</taxon>
        <taxon>Bacillati</taxon>
        <taxon>Bacillota</taxon>
        <taxon>Clostridia</taxon>
        <taxon>Eubacteriales</taxon>
        <taxon>Clostridiaceae</taxon>
        <taxon>Clostridium</taxon>
    </lineage>
</organism>
<proteinExistence type="predicted"/>
<dbReference type="PATRIC" id="fig|1345695.10.peg.3009"/>
<dbReference type="Gene3D" id="3.30.2220.30">
    <property type="match status" value="1"/>
</dbReference>
<gene>
    <name evidence="1" type="ORF">CLSA_c35480</name>
</gene>
<dbReference type="KEGG" id="csb:CLSA_c35480"/>
<dbReference type="AlphaFoldDB" id="U5MUQ9"/>
<dbReference type="HOGENOM" id="CLU_114419_1_0_9"/>
<dbReference type="OrthoDB" id="1683304at2"/>
<dbReference type="InterPro" id="IPR038559">
    <property type="entry name" value="XkdN-like_sf"/>
</dbReference>
<dbReference type="eggNOG" id="ENOG5032WC6">
    <property type="taxonomic scope" value="Bacteria"/>
</dbReference>
<dbReference type="Proteomes" id="UP000017118">
    <property type="component" value="Chromosome"/>
</dbReference>
<evidence type="ECO:0000313" key="2">
    <source>
        <dbReference type="Proteomes" id="UP000017118"/>
    </source>
</evidence>
<sequence>MEKKVNDEKILDMKEKDILSKLMGTHQVPKVTVLIERLGIPVELKGLTEREISQIRKECMGPRKKVKGEWVEKVNNAEFDAGIIVAGTTNFDWNNQQLLDSIKVSDGKQYIRKTLLAGEISNLVNKVLELSGFNDELEEAEDIKNS</sequence>
<name>U5MUQ9_CLOSA</name>
<keyword evidence="2" id="KW-1185">Reference proteome</keyword>
<dbReference type="InterPro" id="IPR014986">
    <property type="entry name" value="XkdN-like"/>
</dbReference>